<keyword evidence="2" id="KW-1185">Reference proteome</keyword>
<dbReference type="AlphaFoldDB" id="A0A284R2K3"/>
<dbReference type="Proteomes" id="UP000219338">
    <property type="component" value="Unassembled WGS sequence"/>
</dbReference>
<sequence length="184" mass="20417">MSTLPANDTVLGRRKEYIALEFFAIVILQSSYWPNSSPSHRLMRFVATPNDVFHPVEGGSHYSDHDGPCSPPLRIQSRRVMGSVREYIMPSSPPALVKLRHRYIPLLSRTERDTPTMVHPLLRPTNQGEMTRKLDFAQGHSMSSTRGLGHKGCVNEAATSPLLPSLAIIHPMLPSPVVIQTSGD</sequence>
<proteinExistence type="predicted"/>
<protein>
    <submittedName>
        <fullName evidence="1">Uncharacterized protein</fullName>
    </submittedName>
</protein>
<organism evidence="1 2">
    <name type="scientific">Armillaria ostoyae</name>
    <name type="common">Armillaria root rot fungus</name>
    <dbReference type="NCBI Taxonomy" id="47428"/>
    <lineage>
        <taxon>Eukaryota</taxon>
        <taxon>Fungi</taxon>
        <taxon>Dikarya</taxon>
        <taxon>Basidiomycota</taxon>
        <taxon>Agaricomycotina</taxon>
        <taxon>Agaricomycetes</taxon>
        <taxon>Agaricomycetidae</taxon>
        <taxon>Agaricales</taxon>
        <taxon>Marasmiineae</taxon>
        <taxon>Physalacriaceae</taxon>
        <taxon>Armillaria</taxon>
    </lineage>
</organism>
<reference evidence="2" key="1">
    <citation type="journal article" date="2017" name="Nat. Ecol. Evol.">
        <title>Genome expansion and lineage-specific genetic innovations in the forest pathogenic fungi Armillaria.</title>
        <authorList>
            <person name="Sipos G."/>
            <person name="Prasanna A.N."/>
            <person name="Walter M.C."/>
            <person name="O'Connor E."/>
            <person name="Balint B."/>
            <person name="Krizsan K."/>
            <person name="Kiss B."/>
            <person name="Hess J."/>
            <person name="Varga T."/>
            <person name="Slot J."/>
            <person name="Riley R."/>
            <person name="Boka B."/>
            <person name="Rigling D."/>
            <person name="Barry K."/>
            <person name="Lee J."/>
            <person name="Mihaltcheva S."/>
            <person name="LaButti K."/>
            <person name="Lipzen A."/>
            <person name="Waldron R."/>
            <person name="Moloney N.M."/>
            <person name="Sperisen C."/>
            <person name="Kredics L."/>
            <person name="Vagvoelgyi C."/>
            <person name="Patrignani A."/>
            <person name="Fitzpatrick D."/>
            <person name="Nagy I."/>
            <person name="Doyle S."/>
            <person name="Anderson J.B."/>
            <person name="Grigoriev I.V."/>
            <person name="Gueldener U."/>
            <person name="Muensterkoetter M."/>
            <person name="Nagy L.G."/>
        </authorList>
    </citation>
    <scope>NUCLEOTIDE SEQUENCE [LARGE SCALE GENOMIC DNA]</scope>
    <source>
        <strain evidence="2">C18/9</strain>
    </source>
</reference>
<dbReference type="EMBL" id="FUEG01000004">
    <property type="protein sequence ID" value="SJL02932.1"/>
    <property type="molecule type" value="Genomic_DNA"/>
</dbReference>
<name>A0A284R2K3_ARMOS</name>
<evidence type="ECO:0000313" key="1">
    <source>
        <dbReference type="EMBL" id="SJL02932.1"/>
    </source>
</evidence>
<gene>
    <name evidence="1" type="ORF">ARMOST_06273</name>
</gene>
<dbReference type="OrthoDB" id="10424621at2759"/>
<accession>A0A284R2K3</accession>
<evidence type="ECO:0000313" key="2">
    <source>
        <dbReference type="Proteomes" id="UP000219338"/>
    </source>
</evidence>